<keyword evidence="5" id="KW-0540">Nuclease</keyword>
<dbReference type="GO" id="GO:0009307">
    <property type="term" value="P:DNA restriction-modification system"/>
    <property type="evidence" value="ECO:0007669"/>
    <property type="project" value="UniProtKB-KW"/>
</dbReference>
<feature type="domain" description="Type I restriction modification DNA specificity" evidence="4">
    <location>
        <begin position="7"/>
        <end position="167"/>
    </location>
</feature>
<evidence type="ECO:0000256" key="1">
    <source>
        <dbReference type="ARBA" id="ARBA00010923"/>
    </source>
</evidence>
<dbReference type="AlphaFoldDB" id="M5PX06"/>
<organism evidence="5 6">
    <name type="scientific">Desulfocurvibacter africanus PCS</name>
    <dbReference type="NCBI Taxonomy" id="1262666"/>
    <lineage>
        <taxon>Bacteria</taxon>
        <taxon>Pseudomonadati</taxon>
        <taxon>Thermodesulfobacteriota</taxon>
        <taxon>Desulfovibrionia</taxon>
        <taxon>Desulfovibrionales</taxon>
        <taxon>Desulfovibrionaceae</taxon>
        <taxon>Desulfocurvibacter</taxon>
    </lineage>
</organism>
<dbReference type="REBASE" id="62969">
    <property type="entry name" value="S.DafPCSORF211P"/>
</dbReference>
<dbReference type="OrthoDB" id="5363772at2"/>
<comment type="caution">
    <text evidence="5">The sequence shown here is derived from an EMBL/GenBank/DDBJ whole genome shotgun (WGS) entry which is preliminary data.</text>
</comment>
<keyword evidence="3" id="KW-0238">DNA-binding</keyword>
<dbReference type="CDD" id="cd17246">
    <property type="entry name" value="RMtype1_S_SonII-TRD2-CR2_like"/>
    <property type="match status" value="1"/>
</dbReference>
<dbReference type="InterPro" id="IPR052021">
    <property type="entry name" value="Type-I_RS_S_subunit"/>
</dbReference>
<protein>
    <submittedName>
        <fullName evidence="5">Restriction endonuclease S subunit</fullName>
    </submittedName>
</protein>
<keyword evidence="5" id="KW-0255">Endonuclease</keyword>
<dbReference type="EMBL" id="AOSV01000003">
    <property type="protein sequence ID" value="EMG38584.1"/>
    <property type="molecule type" value="Genomic_DNA"/>
</dbReference>
<gene>
    <name evidence="5" type="ORF">PCS_00214</name>
</gene>
<dbReference type="Proteomes" id="UP000011922">
    <property type="component" value="Unassembled WGS sequence"/>
</dbReference>
<proteinExistence type="inferred from homology"/>
<dbReference type="InterPro" id="IPR000055">
    <property type="entry name" value="Restrct_endonuc_typeI_TRD"/>
</dbReference>
<keyword evidence="2" id="KW-0680">Restriction system</keyword>
<evidence type="ECO:0000256" key="2">
    <source>
        <dbReference type="ARBA" id="ARBA00022747"/>
    </source>
</evidence>
<dbReference type="GO" id="GO:0003677">
    <property type="term" value="F:DNA binding"/>
    <property type="evidence" value="ECO:0007669"/>
    <property type="project" value="UniProtKB-KW"/>
</dbReference>
<evidence type="ECO:0000259" key="4">
    <source>
        <dbReference type="Pfam" id="PF01420"/>
    </source>
</evidence>
<dbReference type="PANTHER" id="PTHR30408:SF12">
    <property type="entry name" value="TYPE I RESTRICTION ENZYME MJAVIII SPECIFICITY SUBUNIT"/>
    <property type="match status" value="1"/>
</dbReference>
<dbReference type="RefSeq" id="WP_005983161.1">
    <property type="nucleotide sequence ID" value="NZ_AOSV01000003.1"/>
</dbReference>
<name>M5PX06_DESAF</name>
<dbReference type="Gene3D" id="3.90.220.20">
    <property type="entry name" value="DNA methylase specificity domains"/>
    <property type="match status" value="2"/>
</dbReference>
<dbReference type="Pfam" id="PF01420">
    <property type="entry name" value="Methylase_S"/>
    <property type="match status" value="2"/>
</dbReference>
<evidence type="ECO:0000313" key="6">
    <source>
        <dbReference type="Proteomes" id="UP000011922"/>
    </source>
</evidence>
<dbReference type="CDD" id="cd16961">
    <property type="entry name" value="RMtype1_S_TRD-CR_like"/>
    <property type="match status" value="1"/>
</dbReference>
<accession>M5PX06</accession>
<dbReference type="InterPro" id="IPR044946">
    <property type="entry name" value="Restrct_endonuc_typeI_TRD_sf"/>
</dbReference>
<dbReference type="GO" id="GO:0004519">
    <property type="term" value="F:endonuclease activity"/>
    <property type="evidence" value="ECO:0007669"/>
    <property type="project" value="UniProtKB-KW"/>
</dbReference>
<feature type="domain" description="Type I restriction modification DNA specificity" evidence="4">
    <location>
        <begin position="242"/>
        <end position="368"/>
    </location>
</feature>
<sequence>MSELKPGWKMVKFGDVVRQCKESVDRNNNPFERYVEGGHMDSDNIHIRRWGEFGEDYVGPAFHRIFRKGQVLYGSRRTYLKKVALADFDGITANTTFVCETKDPNVFLQELLPFLMLTDSFTEHSIRESKGSTNPYINWPDIAKYQFPLPPLDEQKRIAKILWAADEVKEHWLKTLENYDIAINKKFELLIESSHEARELLLKDCCEFITDGDHNPPKRQESGIPHLVVRHIMEDGSIDLSNCTYISHSDFEKVQRRYNPKSGDLILTCVGTIGRTAIVPNGFIFSADRSLALLRFRDKVIRVKFAQLLIKSKSIQRKFESRSIGTAQQHLYLKDIRNLCVHIPPLYVQDQILEIMENTSKSRTTIVQNATSVAIISKALASRIGEGASDV</sequence>
<dbReference type="SUPFAM" id="SSF116734">
    <property type="entry name" value="DNA methylase specificity domain"/>
    <property type="match status" value="2"/>
</dbReference>
<keyword evidence="5" id="KW-0378">Hydrolase</keyword>
<dbReference type="PANTHER" id="PTHR30408">
    <property type="entry name" value="TYPE-1 RESTRICTION ENZYME ECOKI SPECIFICITY PROTEIN"/>
    <property type="match status" value="1"/>
</dbReference>
<evidence type="ECO:0000256" key="3">
    <source>
        <dbReference type="ARBA" id="ARBA00023125"/>
    </source>
</evidence>
<reference evidence="5 6" key="1">
    <citation type="journal article" date="2013" name="Genome Announc.">
        <title>Draft Genome Sequence for Desulfovibrio africanus Strain PCS.</title>
        <authorList>
            <person name="Brown S.D."/>
            <person name="Utturkar S.M."/>
            <person name="Arkin A.P."/>
            <person name="Deutschbauer A.M."/>
            <person name="Elias D.A."/>
            <person name="Hazen T.C."/>
            <person name="Chakraborty R."/>
        </authorList>
    </citation>
    <scope>NUCLEOTIDE SEQUENCE [LARGE SCALE GENOMIC DNA]</scope>
    <source>
        <strain evidence="5 6">PCS</strain>
    </source>
</reference>
<evidence type="ECO:0000313" key="5">
    <source>
        <dbReference type="EMBL" id="EMG38584.1"/>
    </source>
</evidence>
<dbReference type="PATRIC" id="fig|1262666.3.peg.212"/>
<comment type="similarity">
    <text evidence="1">Belongs to the type-I restriction system S methylase family.</text>
</comment>